<proteinExistence type="inferred from homology"/>
<keyword evidence="4" id="KW-1185">Reference proteome</keyword>
<dbReference type="SUPFAM" id="SSF54909">
    <property type="entry name" value="Dimeric alpha+beta barrel"/>
    <property type="match status" value="2"/>
</dbReference>
<sequence length="203" mass="22315">MTKRYELATLSIQMGSAPKFIQGAEAYVKEGKGRLLGAWVSDVGNLNKLVLLREFENDAELQQERQRGLTASNPFGAAEFLTRLEMESYAPFPDLPPVEPGSLGSLYEIRSYVLKTGGLLPTFEGWAEKLAERTAISPLTIALYGLDGTPRITHIWPYADANARFAKRAESVAAGAWPPRSAVWLTPEMVSGLYVPTTISPLR</sequence>
<feature type="domain" description="NIPSNAP" evidence="2">
    <location>
        <begin position="5"/>
        <end position="69"/>
    </location>
</feature>
<dbReference type="PANTHER" id="PTHR21017:SF17">
    <property type="entry name" value="PROTEIN NIPSNAP"/>
    <property type="match status" value="1"/>
</dbReference>
<evidence type="ECO:0000313" key="3">
    <source>
        <dbReference type="EMBL" id="GAN79594.1"/>
    </source>
</evidence>
<name>A0A0D6PFG1_9PROT</name>
<dbReference type="Pfam" id="PF07978">
    <property type="entry name" value="NIPSNAP"/>
    <property type="match status" value="2"/>
</dbReference>
<dbReference type="InterPro" id="IPR011008">
    <property type="entry name" value="Dimeric_a/b-barrel"/>
</dbReference>
<dbReference type="Proteomes" id="UP000032668">
    <property type="component" value="Unassembled WGS sequence"/>
</dbReference>
<dbReference type="Gene3D" id="3.30.70.100">
    <property type="match status" value="2"/>
</dbReference>
<dbReference type="EMBL" id="BANC01000023">
    <property type="protein sequence ID" value="GAN79594.1"/>
    <property type="molecule type" value="Genomic_DNA"/>
</dbReference>
<reference evidence="3 4" key="1">
    <citation type="submission" date="2012-11" db="EMBL/GenBank/DDBJ databases">
        <title>Whole genome sequence of Acidocella aminolytica 101 = DSM 11237.</title>
        <authorList>
            <person name="Azuma Y."/>
            <person name="Higashiura N."/>
            <person name="Hirakawa H."/>
            <person name="Matsushita K."/>
        </authorList>
    </citation>
    <scope>NUCLEOTIDE SEQUENCE [LARGE SCALE GENOMIC DNA]</scope>
    <source>
        <strain evidence="4">101 / DSM 11237</strain>
    </source>
</reference>
<dbReference type="PANTHER" id="PTHR21017">
    <property type="entry name" value="NIPSNAP-RELATED"/>
    <property type="match status" value="1"/>
</dbReference>
<dbReference type="InterPro" id="IPR012577">
    <property type="entry name" value="NIPSNAP"/>
</dbReference>
<accession>A0A0D6PFG1</accession>
<dbReference type="InterPro" id="IPR051557">
    <property type="entry name" value="NipSnap_domain"/>
</dbReference>
<feature type="domain" description="NIPSNAP" evidence="2">
    <location>
        <begin position="107"/>
        <end position="201"/>
    </location>
</feature>
<dbReference type="STRING" id="1120923.SAMN02746095_02669"/>
<protein>
    <recommendedName>
        <fullName evidence="2">NIPSNAP domain-containing protein</fullName>
    </recommendedName>
</protein>
<gene>
    <name evidence="3" type="ORF">Aam_023_045</name>
</gene>
<dbReference type="OrthoDB" id="4124121at2"/>
<evidence type="ECO:0000259" key="2">
    <source>
        <dbReference type="Pfam" id="PF07978"/>
    </source>
</evidence>
<evidence type="ECO:0000256" key="1">
    <source>
        <dbReference type="ARBA" id="ARBA00005291"/>
    </source>
</evidence>
<evidence type="ECO:0000313" key="4">
    <source>
        <dbReference type="Proteomes" id="UP000032668"/>
    </source>
</evidence>
<organism evidence="3 4">
    <name type="scientific">Acidocella aminolytica 101 = DSM 11237</name>
    <dbReference type="NCBI Taxonomy" id="1120923"/>
    <lineage>
        <taxon>Bacteria</taxon>
        <taxon>Pseudomonadati</taxon>
        <taxon>Pseudomonadota</taxon>
        <taxon>Alphaproteobacteria</taxon>
        <taxon>Acetobacterales</taxon>
        <taxon>Acidocellaceae</taxon>
        <taxon>Acidocella</taxon>
    </lineage>
</organism>
<dbReference type="RefSeq" id="WP_048878038.1">
    <property type="nucleotide sequence ID" value="NZ_BANC01000023.1"/>
</dbReference>
<dbReference type="AlphaFoldDB" id="A0A0D6PFG1"/>
<comment type="similarity">
    <text evidence="1">Belongs to the NipSnap family.</text>
</comment>
<comment type="caution">
    <text evidence="3">The sequence shown here is derived from an EMBL/GenBank/DDBJ whole genome shotgun (WGS) entry which is preliminary data.</text>
</comment>